<dbReference type="RefSeq" id="WP_053996561.1">
    <property type="nucleotide sequence ID" value="NZ_CP065643.1"/>
</dbReference>
<dbReference type="Proteomes" id="UP000037977">
    <property type="component" value="Unassembled WGS sequence"/>
</dbReference>
<dbReference type="EMBL" id="LGCI01000010">
    <property type="protein sequence ID" value="KOY81316.1"/>
    <property type="molecule type" value="Genomic_DNA"/>
</dbReference>
<dbReference type="AlphaFoldDB" id="A0A0M9DIV1"/>
<dbReference type="OrthoDB" id="286533at186817"/>
<organism evidence="1 2">
    <name type="scientific">Lysinibacillus macroides</name>
    <dbReference type="NCBI Taxonomy" id="33935"/>
    <lineage>
        <taxon>Bacteria</taxon>
        <taxon>Bacillati</taxon>
        <taxon>Bacillota</taxon>
        <taxon>Bacilli</taxon>
        <taxon>Bacillales</taxon>
        <taxon>Bacillaceae</taxon>
        <taxon>Lysinibacillus</taxon>
    </lineage>
</organism>
<reference evidence="1 2" key="1">
    <citation type="submission" date="2015-07" db="EMBL/GenBank/DDBJ databases">
        <title>Genome sequencing project for genomic taxonomy and phylogenomics of Bacillus-like bacteria.</title>
        <authorList>
            <person name="Liu B."/>
            <person name="Wang J."/>
            <person name="Zhu Y."/>
            <person name="Liu G."/>
            <person name="Chen Q."/>
            <person name="Chen Z."/>
            <person name="Che J."/>
            <person name="Ge C."/>
            <person name="Shi H."/>
            <person name="Pan Z."/>
            <person name="Liu X."/>
        </authorList>
    </citation>
    <scope>NUCLEOTIDE SEQUENCE [LARGE SCALE GENOMIC DNA]</scope>
    <source>
        <strain evidence="1 2">DSM 54</strain>
    </source>
</reference>
<name>A0A0M9DIV1_9BACI</name>
<evidence type="ECO:0000313" key="2">
    <source>
        <dbReference type="Proteomes" id="UP000037977"/>
    </source>
</evidence>
<proteinExistence type="predicted"/>
<gene>
    <name evidence="1" type="ORF">ADM90_19485</name>
</gene>
<sequence>MDALKVLKDELLDAFKEIDHLQEMLAGNNGMSVMDIRAQFVDLHRKWLAAERENKKLLAKIEQRFKQEQELLEILIHQAKNASGEDDFLELCNHQVSLQQARVSTILDVLELLQGGGEETC</sequence>
<accession>A0A0M9DIV1</accession>
<protein>
    <submittedName>
        <fullName evidence="1">Uncharacterized protein</fullName>
    </submittedName>
</protein>
<evidence type="ECO:0000313" key="1">
    <source>
        <dbReference type="EMBL" id="KOY81316.1"/>
    </source>
</evidence>
<comment type="caution">
    <text evidence="1">The sequence shown here is derived from an EMBL/GenBank/DDBJ whole genome shotgun (WGS) entry which is preliminary data.</text>
</comment>
<keyword evidence="2" id="KW-1185">Reference proteome</keyword>
<dbReference type="PATRIC" id="fig|33935.3.peg.2722"/>
<dbReference type="STRING" id="33935.ADM90_19485"/>